<name>A0A369JKG6_HYPMA</name>
<dbReference type="SUPFAM" id="SSF81383">
    <property type="entry name" value="F-box domain"/>
    <property type="match status" value="1"/>
</dbReference>
<dbReference type="InterPro" id="IPR001810">
    <property type="entry name" value="F-box_dom"/>
</dbReference>
<evidence type="ECO:0000313" key="3">
    <source>
        <dbReference type="Proteomes" id="UP000076154"/>
    </source>
</evidence>
<reference evidence="2" key="1">
    <citation type="submission" date="2018-04" db="EMBL/GenBank/DDBJ databases">
        <title>Whole genome sequencing of Hypsizygus marmoreus.</title>
        <authorList>
            <person name="Choi I.-G."/>
            <person name="Min B."/>
            <person name="Kim J.-G."/>
            <person name="Kim S."/>
            <person name="Oh Y.-L."/>
            <person name="Kong W.-S."/>
            <person name="Park H."/>
            <person name="Jeong J."/>
            <person name="Song E.-S."/>
        </authorList>
    </citation>
    <scope>NUCLEOTIDE SEQUENCE [LARGE SCALE GENOMIC DNA]</scope>
    <source>
        <strain evidence="2">51987-8</strain>
    </source>
</reference>
<evidence type="ECO:0000259" key="1">
    <source>
        <dbReference type="PROSITE" id="PS50181"/>
    </source>
</evidence>
<protein>
    <recommendedName>
        <fullName evidence="1">F-box domain-containing protein</fullName>
    </recommendedName>
</protein>
<sequence length="569" mass="63557">MSTPRIDHSLSVDEGIRREAEVFAKPTQTLHLLDFPDELLLLILTHVPPRSLYTLATLCTKLHYIALPVYFHLQGLSLPDSDGTLTLTPSNLNALPGLRIALFSTQQPIRHISCVFSHQDDAFLASVRRLSAVLTRLGDIEDVVLNFSLIEEVESHPLTWCEPLENLLETVIASGCRKLKVRGDLLCLEWLHSLSPPSSPPPSPLAARRVNVKQLGGLGTRIAKKLASVGRKRRPRPILVEFPPTETLPEVVRPKSSTTSNLRELTVTSSMLVHGLLPDWTLRALNTSTRLTTLSLLNLPFPGRATHAFTHIHIPALAHLTIKSCPIDFPTLSLLLTRHAGTLTSLTIDKLLEHASSSSSPHASREVGWTPIRSDITLPFITHLAAPARYIPQFLTWRCVLPSLAALTVLAGTPRTLILFEFALVPWHLLDYVADRVDTCELALDVVLSGEEDGALCTADPTGARGMYVRRVRKLVVRFCRGEGLERRLWEKLRMWLDCFEDVEEVVFVLDGEEELGRWESGDEKSGSPERGKGGLTLRDEKVRRAFVHELMPFFSRVPRVRIGDHDLW</sequence>
<dbReference type="CDD" id="cd09917">
    <property type="entry name" value="F-box_SF"/>
    <property type="match status" value="1"/>
</dbReference>
<dbReference type="Pfam" id="PF00646">
    <property type="entry name" value="F-box"/>
    <property type="match status" value="1"/>
</dbReference>
<proteinExistence type="predicted"/>
<dbReference type="OrthoDB" id="3037258at2759"/>
<dbReference type="InterPro" id="IPR036047">
    <property type="entry name" value="F-box-like_dom_sf"/>
</dbReference>
<feature type="domain" description="F-box" evidence="1">
    <location>
        <begin position="29"/>
        <end position="73"/>
    </location>
</feature>
<dbReference type="InParanoid" id="A0A369JKG6"/>
<dbReference type="PROSITE" id="PS50181">
    <property type="entry name" value="FBOX"/>
    <property type="match status" value="1"/>
</dbReference>
<gene>
    <name evidence="2" type="ORF">Hypma_013697</name>
</gene>
<dbReference type="AlphaFoldDB" id="A0A369JKG6"/>
<dbReference type="EMBL" id="LUEZ02000080">
    <property type="protein sequence ID" value="RDB19286.1"/>
    <property type="molecule type" value="Genomic_DNA"/>
</dbReference>
<evidence type="ECO:0000313" key="2">
    <source>
        <dbReference type="EMBL" id="RDB19286.1"/>
    </source>
</evidence>
<organism evidence="2 3">
    <name type="scientific">Hypsizygus marmoreus</name>
    <name type="common">White beech mushroom</name>
    <name type="synonym">Agaricus marmoreus</name>
    <dbReference type="NCBI Taxonomy" id="39966"/>
    <lineage>
        <taxon>Eukaryota</taxon>
        <taxon>Fungi</taxon>
        <taxon>Dikarya</taxon>
        <taxon>Basidiomycota</taxon>
        <taxon>Agaricomycotina</taxon>
        <taxon>Agaricomycetes</taxon>
        <taxon>Agaricomycetidae</taxon>
        <taxon>Agaricales</taxon>
        <taxon>Tricholomatineae</taxon>
        <taxon>Lyophyllaceae</taxon>
        <taxon>Hypsizygus</taxon>
    </lineage>
</organism>
<accession>A0A369JKG6</accession>
<dbReference type="Proteomes" id="UP000076154">
    <property type="component" value="Unassembled WGS sequence"/>
</dbReference>
<keyword evidence="3" id="KW-1185">Reference proteome</keyword>
<comment type="caution">
    <text evidence="2">The sequence shown here is derived from an EMBL/GenBank/DDBJ whole genome shotgun (WGS) entry which is preliminary data.</text>
</comment>